<protein>
    <submittedName>
        <fullName evidence="1">Uncharacterized protein</fullName>
    </submittedName>
</protein>
<comment type="caution">
    <text evidence="1">The sequence shown here is derived from an EMBL/GenBank/DDBJ whole genome shotgun (WGS) entry which is preliminary data.</text>
</comment>
<evidence type="ECO:0000313" key="2">
    <source>
        <dbReference type="Proteomes" id="UP000179627"/>
    </source>
</evidence>
<reference evidence="2" key="1">
    <citation type="submission" date="2016-07" db="EMBL/GenBank/DDBJ databases">
        <title>Sequence Frankia sp. strain CcI1.17.</title>
        <authorList>
            <person name="Ghodhbane-Gtari F."/>
            <person name="Swanson E."/>
            <person name="Gueddou A."/>
            <person name="Morris K."/>
            <person name="Hezbri K."/>
            <person name="Ktari A."/>
            <person name="Nouioui I."/>
            <person name="Abebe-Akele F."/>
            <person name="Simpson S."/>
            <person name="Thomas K."/>
            <person name="Gtari M."/>
            <person name="Tisa L.S."/>
            <person name="Hurst S."/>
        </authorList>
    </citation>
    <scope>NUCLEOTIDE SEQUENCE [LARGE SCALE GENOMIC DNA]</scope>
    <source>
        <strain evidence="2">Cc1.17</strain>
    </source>
</reference>
<organism evidence="1 2">
    <name type="scientific">Parafrankia colletiae</name>
    <dbReference type="NCBI Taxonomy" id="573497"/>
    <lineage>
        <taxon>Bacteria</taxon>
        <taxon>Bacillati</taxon>
        <taxon>Actinomycetota</taxon>
        <taxon>Actinomycetes</taxon>
        <taxon>Frankiales</taxon>
        <taxon>Frankiaceae</taxon>
        <taxon>Parafrankia</taxon>
    </lineage>
</organism>
<evidence type="ECO:0000313" key="1">
    <source>
        <dbReference type="EMBL" id="OHV32694.1"/>
    </source>
</evidence>
<gene>
    <name evidence="1" type="ORF">CC117_24405</name>
</gene>
<dbReference type="AlphaFoldDB" id="A0A1S1QK53"/>
<sequence length="79" mass="8753">MSDVRATETQATRRATIEEIPAMTDTRWGYRPHDSAVVVLCDSEQAARRHAVDGATAVVHRDGRWVGLPAEPPETPDRD</sequence>
<keyword evidence="2" id="KW-1185">Reference proteome</keyword>
<accession>A0A1S1QK53</accession>
<dbReference type="RefSeq" id="WP_071087642.1">
    <property type="nucleotide sequence ID" value="NZ_MBLM01000137.1"/>
</dbReference>
<name>A0A1S1QK53_9ACTN</name>
<proteinExistence type="predicted"/>
<dbReference type="Proteomes" id="UP000179627">
    <property type="component" value="Unassembled WGS sequence"/>
</dbReference>
<dbReference type="EMBL" id="MBLM01000137">
    <property type="protein sequence ID" value="OHV32694.1"/>
    <property type="molecule type" value="Genomic_DNA"/>
</dbReference>